<organism evidence="2">
    <name type="scientific">uncultured Caudovirales phage</name>
    <dbReference type="NCBI Taxonomy" id="2100421"/>
    <lineage>
        <taxon>Viruses</taxon>
        <taxon>Duplodnaviria</taxon>
        <taxon>Heunggongvirae</taxon>
        <taxon>Uroviricota</taxon>
        <taxon>Caudoviricetes</taxon>
        <taxon>Peduoviridae</taxon>
        <taxon>Maltschvirus</taxon>
        <taxon>Maltschvirus maltsch</taxon>
    </lineage>
</organism>
<dbReference type="CDD" id="cd01029">
    <property type="entry name" value="TOPRIM_primases"/>
    <property type="match status" value="1"/>
</dbReference>
<dbReference type="EMBL" id="LR796422">
    <property type="protein sequence ID" value="CAB4142805.1"/>
    <property type="molecule type" value="Genomic_DNA"/>
</dbReference>
<sequence length="306" mass="34272">MAISKRPSRATSVFGSPLPSPKEGVTYTMDEARNKYERFFRHYGLTLKLTNGGEQFQGDCPFPDCTKPDSHFYVSVSSGQWDCKFCGKNGNVYSFMYQLLTQYSRNMTTKDYQWLSKQRPGITPDTFKRYSIARFGPSSVLLPSYSLPQAKTSTTINSLPIWREVSEDDGVIHKILNPPIISSSIFGLQFWKPRMPVYVCEGQWDVMALYSLTSRIKKGKSFVSDQINIIGVPGTTNFPQKSLSLLSGVDVYICFDNDAAGLTGQDKLISAISNEGVVPRSVHSMSWPAHYDTGFDLRDLVSKGVI</sequence>
<dbReference type="GO" id="GO:0003899">
    <property type="term" value="F:DNA-directed RNA polymerase activity"/>
    <property type="evidence" value="ECO:0007669"/>
    <property type="project" value="InterPro"/>
</dbReference>
<dbReference type="GO" id="GO:0003677">
    <property type="term" value="F:DNA binding"/>
    <property type="evidence" value="ECO:0007669"/>
    <property type="project" value="InterPro"/>
</dbReference>
<dbReference type="InterPro" id="IPR036977">
    <property type="entry name" value="DNA_primase_Znf_CHC2"/>
</dbReference>
<feature type="domain" description="Zinc finger CHC2-type" evidence="1">
    <location>
        <begin position="47"/>
        <end position="99"/>
    </location>
</feature>
<dbReference type="GO" id="GO:0006260">
    <property type="term" value="P:DNA replication"/>
    <property type="evidence" value="ECO:0007669"/>
    <property type="project" value="InterPro"/>
</dbReference>
<dbReference type="SUPFAM" id="SSF56731">
    <property type="entry name" value="DNA primase core"/>
    <property type="match status" value="1"/>
</dbReference>
<proteinExistence type="predicted"/>
<dbReference type="InterPro" id="IPR002694">
    <property type="entry name" value="Znf_CHC2"/>
</dbReference>
<name>A0A6J5M6Z8_9CAUD</name>
<dbReference type="Pfam" id="PF13155">
    <property type="entry name" value="Toprim_2"/>
    <property type="match status" value="1"/>
</dbReference>
<protein>
    <submittedName>
        <fullName evidence="2">Archaeal primase DnaG/twinkle, TOPRIM domain</fullName>
    </submittedName>
</protein>
<dbReference type="Gene3D" id="3.40.1360.10">
    <property type="match status" value="1"/>
</dbReference>
<dbReference type="Gene3D" id="3.90.580.10">
    <property type="entry name" value="Zinc finger, CHC2-type domain"/>
    <property type="match status" value="1"/>
</dbReference>
<accession>A0A6J5M6Z8</accession>
<evidence type="ECO:0000259" key="1">
    <source>
        <dbReference type="Pfam" id="PF01807"/>
    </source>
</evidence>
<dbReference type="GO" id="GO:0008270">
    <property type="term" value="F:zinc ion binding"/>
    <property type="evidence" value="ECO:0007669"/>
    <property type="project" value="InterPro"/>
</dbReference>
<evidence type="ECO:0000313" key="2">
    <source>
        <dbReference type="EMBL" id="CAB4142805.1"/>
    </source>
</evidence>
<reference evidence="2" key="1">
    <citation type="submission" date="2020-04" db="EMBL/GenBank/DDBJ databases">
        <authorList>
            <person name="Chiriac C."/>
            <person name="Salcher M."/>
            <person name="Ghai R."/>
            <person name="Kavagutti S V."/>
        </authorList>
    </citation>
    <scope>NUCLEOTIDE SEQUENCE</scope>
</reference>
<dbReference type="SUPFAM" id="SSF57783">
    <property type="entry name" value="Zinc beta-ribbon"/>
    <property type="match status" value="1"/>
</dbReference>
<dbReference type="Pfam" id="PF01807">
    <property type="entry name" value="Zn_ribbon_DnaG"/>
    <property type="match status" value="1"/>
</dbReference>
<gene>
    <name evidence="2" type="ORF">UFOVP448_39</name>
</gene>
<dbReference type="InterPro" id="IPR034154">
    <property type="entry name" value="TOPRIM_DnaG/twinkle"/>
</dbReference>